<feature type="region of interest" description="Disordered" evidence="1">
    <location>
        <begin position="154"/>
        <end position="177"/>
    </location>
</feature>
<name>A0ABR0SRP6_9HYPO</name>
<protein>
    <submittedName>
        <fullName evidence="2">Uncharacterized protein</fullName>
    </submittedName>
</protein>
<evidence type="ECO:0000313" key="2">
    <source>
        <dbReference type="EMBL" id="KAK5994714.1"/>
    </source>
</evidence>
<sequence>CLPCVGVLLQGRLYDITSHRCFDARSSSPGGSRCSHCEQNGLDCVDFRALEFGVLMRDLFAMVSWVALYDLPGSHIPFDSAELGYLEARAQAIVTVRVLLEMGELPAVANVLLGTPAPLGPDVSVASMNRPASDSEPDCGDAGCKRLSEFVPDGYDSDDSRFTWDSENGLPIDKRPD</sequence>
<evidence type="ECO:0000256" key="1">
    <source>
        <dbReference type="SAM" id="MobiDB-lite"/>
    </source>
</evidence>
<dbReference type="Proteomes" id="UP001338125">
    <property type="component" value="Unassembled WGS sequence"/>
</dbReference>
<proteinExistence type="predicted"/>
<organism evidence="2 3">
    <name type="scientific">Cladobotryum mycophilum</name>
    <dbReference type="NCBI Taxonomy" id="491253"/>
    <lineage>
        <taxon>Eukaryota</taxon>
        <taxon>Fungi</taxon>
        <taxon>Dikarya</taxon>
        <taxon>Ascomycota</taxon>
        <taxon>Pezizomycotina</taxon>
        <taxon>Sordariomycetes</taxon>
        <taxon>Hypocreomycetidae</taxon>
        <taxon>Hypocreales</taxon>
        <taxon>Hypocreaceae</taxon>
        <taxon>Cladobotryum</taxon>
    </lineage>
</organism>
<keyword evidence="3" id="KW-1185">Reference proteome</keyword>
<comment type="caution">
    <text evidence="2">The sequence shown here is derived from an EMBL/GenBank/DDBJ whole genome shotgun (WGS) entry which is preliminary data.</text>
</comment>
<gene>
    <name evidence="2" type="ORF">PT974_03096</name>
</gene>
<evidence type="ECO:0000313" key="3">
    <source>
        <dbReference type="Proteomes" id="UP001338125"/>
    </source>
</evidence>
<dbReference type="EMBL" id="JAVFKD010000004">
    <property type="protein sequence ID" value="KAK5994714.1"/>
    <property type="molecule type" value="Genomic_DNA"/>
</dbReference>
<reference evidence="2 3" key="1">
    <citation type="submission" date="2024-01" db="EMBL/GenBank/DDBJ databases">
        <title>Complete genome of Cladobotryum mycophilum ATHUM6906.</title>
        <authorList>
            <person name="Christinaki A.C."/>
            <person name="Myridakis A.I."/>
            <person name="Kouvelis V.N."/>
        </authorList>
    </citation>
    <scope>NUCLEOTIDE SEQUENCE [LARGE SCALE GENOMIC DNA]</scope>
    <source>
        <strain evidence="2 3">ATHUM6906</strain>
    </source>
</reference>
<feature type="region of interest" description="Disordered" evidence="1">
    <location>
        <begin position="124"/>
        <end position="143"/>
    </location>
</feature>
<feature type="non-terminal residue" evidence="2">
    <location>
        <position position="1"/>
    </location>
</feature>
<accession>A0ABR0SRP6</accession>